<evidence type="ECO:0000256" key="1">
    <source>
        <dbReference type="SAM" id="MobiDB-lite"/>
    </source>
</evidence>
<dbReference type="RefSeq" id="WP_209664035.1">
    <property type="nucleotide sequence ID" value="NZ_JAGGMS010000001.1"/>
</dbReference>
<dbReference type="EMBL" id="JAGGMS010000001">
    <property type="protein sequence ID" value="MBP2180483.1"/>
    <property type="molecule type" value="Genomic_DNA"/>
</dbReference>
<feature type="region of interest" description="Disordered" evidence="1">
    <location>
        <begin position="47"/>
        <end position="83"/>
    </location>
</feature>
<reference evidence="2 3" key="1">
    <citation type="submission" date="2021-03" db="EMBL/GenBank/DDBJ databases">
        <title>Sequencing the genomes of 1000 actinobacteria strains.</title>
        <authorList>
            <person name="Klenk H.-P."/>
        </authorList>
    </citation>
    <scope>NUCLEOTIDE SEQUENCE [LARGE SCALE GENOMIC DNA]</scope>
    <source>
        <strain evidence="2 3">DSM 45510</strain>
    </source>
</reference>
<protein>
    <submittedName>
        <fullName evidence="2">Uncharacterized protein</fullName>
    </submittedName>
</protein>
<organism evidence="2 3">
    <name type="scientific">Amycolatopsis magusensis</name>
    <dbReference type="NCBI Taxonomy" id="882444"/>
    <lineage>
        <taxon>Bacteria</taxon>
        <taxon>Bacillati</taxon>
        <taxon>Actinomycetota</taxon>
        <taxon>Actinomycetes</taxon>
        <taxon>Pseudonocardiales</taxon>
        <taxon>Pseudonocardiaceae</taxon>
        <taxon>Amycolatopsis</taxon>
    </lineage>
</organism>
<name>A0ABS4PM31_9PSEU</name>
<gene>
    <name evidence="2" type="ORF">JOM49_002009</name>
</gene>
<evidence type="ECO:0000313" key="2">
    <source>
        <dbReference type="EMBL" id="MBP2180483.1"/>
    </source>
</evidence>
<feature type="compositionally biased region" description="Basic and acidic residues" evidence="1">
    <location>
        <begin position="57"/>
        <end position="67"/>
    </location>
</feature>
<proteinExistence type="predicted"/>
<accession>A0ABS4PM31</accession>
<dbReference type="Proteomes" id="UP000741013">
    <property type="component" value="Unassembled WGS sequence"/>
</dbReference>
<keyword evidence="3" id="KW-1185">Reference proteome</keyword>
<sequence length="83" mass="9118">MRLGLGIDELDCQAAEADAPVSPFAALGFERLDLDLDLTQEHVEVRDGRAQAAHGSSDARRVTKDQVESDAQWEGYPRIAPRL</sequence>
<comment type="caution">
    <text evidence="2">The sequence shown here is derived from an EMBL/GenBank/DDBJ whole genome shotgun (WGS) entry which is preliminary data.</text>
</comment>
<evidence type="ECO:0000313" key="3">
    <source>
        <dbReference type="Proteomes" id="UP000741013"/>
    </source>
</evidence>